<feature type="domain" description="PTS EIIB type-3" evidence="6">
    <location>
        <begin position="1"/>
        <end position="101"/>
    </location>
</feature>
<dbReference type="Proteomes" id="UP000749471">
    <property type="component" value="Unassembled WGS sequence"/>
</dbReference>
<name>A0ABS6E931_9FIRM</name>
<keyword evidence="8" id="KW-1185">Reference proteome</keyword>
<accession>A0ABS6E931</accession>
<dbReference type="PROSITE" id="PS51100">
    <property type="entry name" value="PTS_EIIB_TYPE_3"/>
    <property type="match status" value="1"/>
</dbReference>
<evidence type="ECO:0000256" key="5">
    <source>
        <dbReference type="PROSITE-ProRule" id="PRU00423"/>
    </source>
</evidence>
<protein>
    <submittedName>
        <fullName evidence="7">PTS sugar transporter subunit IIB</fullName>
    </submittedName>
</protein>
<evidence type="ECO:0000256" key="4">
    <source>
        <dbReference type="ARBA" id="ARBA00022683"/>
    </source>
</evidence>
<keyword evidence="2" id="KW-0597">Phosphoprotein</keyword>
<sequence>MMKIIMVCSGGMSSSIVVNTIKKEAEKEGIDIEIKAVGTGEFADKIKDGWDLVLVAPQVRHRLDSFEEQAKAAGIPIEVIPPQSYSPLGGTKLITQVKKYL</sequence>
<keyword evidence="1" id="KW-0813">Transport</keyword>
<dbReference type="PANTHER" id="PTHR34581:SF2">
    <property type="entry name" value="PTS SYSTEM N,N'-DIACETYLCHITOBIOSE-SPECIFIC EIIB COMPONENT"/>
    <property type="match status" value="1"/>
</dbReference>
<dbReference type="InterPro" id="IPR003501">
    <property type="entry name" value="PTS_EIIB_2/3"/>
</dbReference>
<reference evidence="7 8" key="1">
    <citation type="submission" date="2021-06" db="EMBL/GenBank/DDBJ databases">
        <authorList>
            <person name="Sun Q."/>
            <person name="Li D."/>
        </authorList>
    </citation>
    <scope>NUCLEOTIDE SEQUENCE [LARGE SCALE GENOMIC DNA]</scope>
    <source>
        <strain evidence="7 8">MSJ-40</strain>
    </source>
</reference>
<dbReference type="RefSeq" id="WP_216520457.1">
    <property type="nucleotide sequence ID" value="NZ_JAHLPM010000011.1"/>
</dbReference>
<evidence type="ECO:0000256" key="3">
    <source>
        <dbReference type="ARBA" id="ARBA00022597"/>
    </source>
</evidence>
<evidence type="ECO:0000313" key="8">
    <source>
        <dbReference type="Proteomes" id="UP000749471"/>
    </source>
</evidence>
<organism evidence="7 8">
    <name type="scientific">Tissierella simiarum</name>
    <dbReference type="NCBI Taxonomy" id="2841534"/>
    <lineage>
        <taxon>Bacteria</taxon>
        <taxon>Bacillati</taxon>
        <taxon>Bacillota</taxon>
        <taxon>Tissierellia</taxon>
        <taxon>Tissierellales</taxon>
        <taxon>Tissierellaceae</taxon>
        <taxon>Tissierella</taxon>
    </lineage>
</organism>
<gene>
    <name evidence="7" type="ORF">KQI42_13010</name>
</gene>
<feature type="modified residue" description="Phosphocysteine; by EIIA" evidence="5">
    <location>
        <position position="8"/>
    </location>
</feature>
<dbReference type="EMBL" id="JAHLPM010000011">
    <property type="protein sequence ID" value="MBU5438940.1"/>
    <property type="molecule type" value="Genomic_DNA"/>
</dbReference>
<dbReference type="InterPro" id="IPR051819">
    <property type="entry name" value="PTS_sugar-specific_EIIB"/>
</dbReference>
<dbReference type="CDD" id="cd05564">
    <property type="entry name" value="PTS_IIB_chitobiose_lichenan"/>
    <property type="match status" value="1"/>
</dbReference>
<dbReference type="InterPro" id="IPR013012">
    <property type="entry name" value="PTS_EIIB_3"/>
</dbReference>
<comment type="caution">
    <text evidence="7">The sequence shown here is derived from an EMBL/GenBank/DDBJ whole genome shotgun (WGS) entry which is preliminary data.</text>
</comment>
<keyword evidence="3 7" id="KW-0762">Sugar transport</keyword>
<dbReference type="PANTHER" id="PTHR34581">
    <property type="entry name" value="PTS SYSTEM N,N'-DIACETYLCHITOBIOSE-SPECIFIC EIIB COMPONENT"/>
    <property type="match status" value="1"/>
</dbReference>
<evidence type="ECO:0000256" key="1">
    <source>
        <dbReference type="ARBA" id="ARBA00022448"/>
    </source>
</evidence>
<evidence type="ECO:0000313" key="7">
    <source>
        <dbReference type="EMBL" id="MBU5438940.1"/>
    </source>
</evidence>
<evidence type="ECO:0000256" key="2">
    <source>
        <dbReference type="ARBA" id="ARBA00022553"/>
    </source>
</evidence>
<proteinExistence type="predicted"/>
<dbReference type="Pfam" id="PF02302">
    <property type="entry name" value="PTS_IIB"/>
    <property type="match status" value="1"/>
</dbReference>
<evidence type="ECO:0000259" key="6">
    <source>
        <dbReference type="PROSITE" id="PS51100"/>
    </source>
</evidence>
<keyword evidence="4" id="KW-0598">Phosphotransferase system</keyword>